<dbReference type="OrthoDB" id="8478775at2"/>
<dbReference type="RefSeq" id="WP_046502560.1">
    <property type="nucleotide sequence ID" value="NZ_LANI01000002.1"/>
</dbReference>
<dbReference type="AlphaFoldDB" id="A0A0M2RCS2"/>
<reference evidence="1 2" key="1">
    <citation type="submission" date="2015-03" db="EMBL/GenBank/DDBJ databases">
        <title>Genome sequence of Kiloniella sp. P1-1, isolated from the gut microflora of Pacific white shrimp, Penaeus vannamei.</title>
        <authorList>
            <person name="Shao Z."/>
            <person name="Wang L."/>
            <person name="Li X."/>
        </authorList>
    </citation>
    <scope>NUCLEOTIDE SEQUENCE [LARGE SCALE GENOMIC DNA]</scope>
    <source>
        <strain evidence="1 2">P1-1</strain>
    </source>
</reference>
<dbReference type="Proteomes" id="UP000034491">
    <property type="component" value="Unassembled WGS sequence"/>
</dbReference>
<gene>
    <name evidence="1" type="ORF">WH95_02535</name>
</gene>
<proteinExistence type="predicted"/>
<comment type="caution">
    <text evidence="1">The sequence shown here is derived from an EMBL/GenBank/DDBJ whole genome shotgun (WGS) entry which is preliminary data.</text>
</comment>
<name>A0A0M2RCS2_9PROT</name>
<evidence type="ECO:0000313" key="1">
    <source>
        <dbReference type="EMBL" id="KKJ78224.1"/>
    </source>
</evidence>
<evidence type="ECO:0000313" key="2">
    <source>
        <dbReference type="Proteomes" id="UP000034491"/>
    </source>
</evidence>
<keyword evidence="2" id="KW-1185">Reference proteome</keyword>
<evidence type="ECO:0008006" key="3">
    <source>
        <dbReference type="Google" id="ProtNLM"/>
    </source>
</evidence>
<dbReference type="STRING" id="1549748.WH95_02535"/>
<sequence length="180" mass="20785">MNNEIPLNDEDENCHVLRVENLIAEGQIPVDVVTHILFETDNKAWVALHSNFDPIPLRLKLTKLGCIINKQDTTDGWLFHIHRDVTLAENKKPVPSAKASFRFQDGIITIDVRSFDYPNDLLEVLRFMDTSLDSDCFSVEIKRFTHKFQEVLAQRGWSCVSKSSHCDERGDFWVLVLEEK</sequence>
<organism evidence="1 2">
    <name type="scientific">Kiloniella litopenaei</name>
    <dbReference type="NCBI Taxonomy" id="1549748"/>
    <lineage>
        <taxon>Bacteria</taxon>
        <taxon>Pseudomonadati</taxon>
        <taxon>Pseudomonadota</taxon>
        <taxon>Alphaproteobacteria</taxon>
        <taxon>Rhodospirillales</taxon>
        <taxon>Kiloniellaceae</taxon>
        <taxon>Kiloniella</taxon>
    </lineage>
</organism>
<dbReference type="EMBL" id="LANI01000002">
    <property type="protein sequence ID" value="KKJ78224.1"/>
    <property type="molecule type" value="Genomic_DNA"/>
</dbReference>
<accession>A0A0M2RCS2</accession>
<protein>
    <recommendedName>
        <fullName evidence="3">DUF2249 domain-containing protein</fullName>
    </recommendedName>
</protein>